<reference evidence="2 3" key="1">
    <citation type="submission" date="2015-09" db="EMBL/GenBank/DDBJ databases">
        <title>Draft genome of a European isolate of the apple canker pathogen Neonectria ditissima.</title>
        <authorList>
            <person name="Gomez-Cortecero A."/>
            <person name="Harrison R.J."/>
            <person name="Armitage A.D."/>
        </authorList>
    </citation>
    <scope>NUCLEOTIDE SEQUENCE [LARGE SCALE GENOMIC DNA]</scope>
    <source>
        <strain evidence="2 3">R09/05</strain>
    </source>
</reference>
<dbReference type="EMBL" id="LKCW01000227">
    <property type="protein sequence ID" value="KPM35894.1"/>
    <property type="molecule type" value="Genomic_DNA"/>
</dbReference>
<dbReference type="Gene3D" id="1.10.510.10">
    <property type="entry name" value="Transferase(Phosphotransferase) domain 1"/>
    <property type="match status" value="1"/>
</dbReference>
<dbReference type="GO" id="GO:0004674">
    <property type="term" value="F:protein serine/threonine kinase activity"/>
    <property type="evidence" value="ECO:0007669"/>
    <property type="project" value="TreeGrafter"/>
</dbReference>
<dbReference type="Proteomes" id="UP000050424">
    <property type="component" value="Unassembled WGS sequence"/>
</dbReference>
<dbReference type="OrthoDB" id="4062651at2759"/>
<dbReference type="Pfam" id="PF00069">
    <property type="entry name" value="Pkinase"/>
    <property type="match status" value="1"/>
</dbReference>
<sequence length="579" mass="67328">MAGSKTPLDELGFVELYDGGYRHFCCKVRSDRSFNNPIALSPQNVATSIRNALKSAQVEEEGGKVDFLPLDKLHHIINKPNVLQLLNRLRSCRQMSTGERERLASSICKVDNTDGCSYRKVVASLIEIEHEDDIPTMVREEFRDSCLPMQHDPEYKIMKHQKTGQKCQTMASWSEEERKKFCRASIKYNVPFFMRPESRGIYHYVFHDPTTLPFIQKDPRYREDTKGFRKPIKEVHTGGYSQVRRVKIHPSHHRFSDYGIQSSDNNFAIKSISASKRTDFQREVSVLLRFTHRRNEQLVKLLATYEVRSGKDTSYHLIFPWADRSVKALWKEFPLPDRTDTSYLQWIASQSVAIVKSLTFIHEEYASELDPRHRERWGRHGDIKPANFLVYDHSQTNPLGLIFMADFGLSRFHRQESRSMVRPGAKSLSYRAPENDMKEGSLSRKSDIWSLGVFFLEFVTWYLKGWGAVRNDFRKRRQKMNPAEYEPDAFFCIEHAGGSERVSVNPEVTEWILILHRDSGCTRFMHDFLDLIAKKMLDPSRESRIGAKDLHTRLKAMYESVEKDPGYCTQPCVCEKEDA</sequence>
<evidence type="ECO:0000313" key="2">
    <source>
        <dbReference type="EMBL" id="KPM35894.1"/>
    </source>
</evidence>
<organism evidence="2 3">
    <name type="scientific">Neonectria ditissima</name>
    <dbReference type="NCBI Taxonomy" id="78410"/>
    <lineage>
        <taxon>Eukaryota</taxon>
        <taxon>Fungi</taxon>
        <taxon>Dikarya</taxon>
        <taxon>Ascomycota</taxon>
        <taxon>Pezizomycotina</taxon>
        <taxon>Sordariomycetes</taxon>
        <taxon>Hypocreomycetidae</taxon>
        <taxon>Hypocreales</taxon>
        <taxon>Nectriaceae</taxon>
        <taxon>Neonectria</taxon>
    </lineage>
</organism>
<protein>
    <recommendedName>
        <fullName evidence="1">Protein kinase domain-containing protein</fullName>
    </recommendedName>
</protein>
<dbReference type="PANTHER" id="PTHR24359">
    <property type="entry name" value="SERINE/THREONINE-PROTEIN KINASE SBK1"/>
    <property type="match status" value="1"/>
</dbReference>
<dbReference type="SMART" id="SM00220">
    <property type="entry name" value="S_TKc"/>
    <property type="match status" value="1"/>
</dbReference>
<proteinExistence type="predicted"/>
<dbReference type="GO" id="GO:0005524">
    <property type="term" value="F:ATP binding"/>
    <property type="evidence" value="ECO:0007669"/>
    <property type="project" value="InterPro"/>
</dbReference>
<dbReference type="PANTHER" id="PTHR24359:SF37">
    <property type="entry name" value="PROTEIN KINASE DOMAIN-CONTAINING PROTEIN"/>
    <property type="match status" value="1"/>
</dbReference>
<evidence type="ECO:0000313" key="3">
    <source>
        <dbReference type="Proteomes" id="UP000050424"/>
    </source>
</evidence>
<dbReference type="SUPFAM" id="SSF56112">
    <property type="entry name" value="Protein kinase-like (PK-like)"/>
    <property type="match status" value="1"/>
</dbReference>
<dbReference type="CDD" id="cd00180">
    <property type="entry name" value="PKc"/>
    <property type="match status" value="1"/>
</dbReference>
<accession>A0A0P7B357</accession>
<name>A0A0P7B357_9HYPO</name>
<dbReference type="InterPro" id="IPR000719">
    <property type="entry name" value="Prot_kinase_dom"/>
</dbReference>
<dbReference type="STRING" id="78410.A0A0P7B357"/>
<feature type="domain" description="Protein kinase" evidence="1">
    <location>
        <begin position="229"/>
        <end position="554"/>
    </location>
</feature>
<dbReference type="AlphaFoldDB" id="A0A0P7B357"/>
<keyword evidence="3" id="KW-1185">Reference proteome</keyword>
<evidence type="ECO:0000259" key="1">
    <source>
        <dbReference type="PROSITE" id="PS50011"/>
    </source>
</evidence>
<dbReference type="InterPro" id="IPR011009">
    <property type="entry name" value="Kinase-like_dom_sf"/>
</dbReference>
<dbReference type="PROSITE" id="PS50011">
    <property type="entry name" value="PROTEIN_KINASE_DOM"/>
    <property type="match status" value="1"/>
</dbReference>
<comment type="caution">
    <text evidence="2">The sequence shown here is derived from an EMBL/GenBank/DDBJ whole genome shotgun (WGS) entry which is preliminary data.</text>
</comment>
<gene>
    <name evidence="2" type="ORF">AK830_g10667</name>
</gene>